<dbReference type="Pfam" id="PF00149">
    <property type="entry name" value="Metallophos"/>
    <property type="match status" value="1"/>
</dbReference>
<dbReference type="InterPro" id="IPR029052">
    <property type="entry name" value="Metallo-depent_PP-like"/>
</dbReference>
<dbReference type="GeneID" id="108073050"/>
<dbReference type="PANTHER" id="PTHR11575:SF24">
    <property type="entry name" value="5'-NUCLEOTIDASE"/>
    <property type="match status" value="1"/>
</dbReference>
<dbReference type="PRINTS" id="PR01607">
    <property type="entry name" value="APYRASEFAMLY"/>
</dbReference>
<dbReference type="PROSITE" id="PS00786">
    <property type="entry name" value="5_NUCLEOTIDASE_2"/>
    <property type="match status" value="1"/>
</dbReference>
<dbReference type="FunFam" id="3.60.21.10:FF:000020">
    <property type="entry name" value="NT5E isoform 4"/>
    <property type="match status" value="1"/>
</dbReference>
<feature type="domain" description="Calcineurin-like phosphoesterase" evidence="9">
    <location>
        <begin position="41"/>
        <end position="261"/>
    </location>
</feature>
<reference evidence="11" key="1">
    <citation type="submission" date="2025-05" db="UniProtKB">
        <authorList>
            <consortium name="RefSeq"/>
        </authorList>
    </citation>
    <scope>NUCLEOTIDE SEQUENCE [LARGE SCALE GENOMIC DNA]</scope>
    <source>
        <strain evidence="11">14028-0561.14</strain>
    </source>
</reference>
<protein>
    <recommendedName>
        <fullName evidence="3">5'-nucleotidase</fullName>
        <ecNumber evidence="3">3.1.3.5</ecNumber>
    </recommendedName>
</protein>
<evidence type="ECO:0000256" key="5">
    <source>
        <dbReference type="ARBA" id="ARBA00022729"/>
    </source>
</evidence>
<dbReference type="InterPro" id="IPR036907">
    <property type="entry name" value="5'-Nucleotdase_C_sf"/>
</dbReference>
<evidence type="ECO:0000256" key="2">
    <source>
        <dbReference type="ARBA" id="ARBA00006654"/>
    </source>
</evidence>
<dbReference type="GO" id="GO:0006196">
    <property type="term" value="P:AMP catabolic process"/>
    <property type="evidence" value="ECO:0007669"/>
    <property type="project" value="TreeGrafter"/>
</dbReference>
<dbReference type="GO" id="GO:0046872">
    <property type="term" value="F:metal ion binding"/>
    <property type="evidence" value="ECO:0007669"/>
    <property type="project" value="UniProtKB-KW"/>
</dbReference>
<keyword evidence="5 8" id="KW-0732">Signal</keyword>
<dbReference type="AlphaFoldDB" id="A0A6P4I802"/>
<dbReference type="InterPro" id="IPR008334">
    <property type="entry name" value="5'-Nucleotdase_C"/>
</dbReference>
<feature type="signal peptide" evidence="8">
    <location>
        <begin position="1"/>
        <end position="33"/>
    </location>
</feature>
<evidence type="ECO:0000313" key="11">
    <source>
        <dbReference type="Proteomes" id="UP001652661"/>
    </source>
</evidence>
<dbReference type="GO" id="GO:0005886">
    <property type="term" value="C:plasma membrane"/>
    <property type="evidence" value="ECO:0007669"/>
    <property type="project" value="TreeGrafter"/>
</dbReference>
<evidence type="ECO:0000256" key="4">
    <source>
        <dbReference type="ARBA" id="ARBA00022723"/>
    </source>
</evidence>
<evidence type="ECO:0000256" key="8">
    <source>
        <dbReference type="RuleBase" id="RU362119"/>
    </source>
</evidence>
<dbReference type="SUPFAM" id="SSF56300">
    <property type="entry name" value="Metallo-dependent phosphatases"/>
    <property type="match status" value="1"/>
</dbReference>
<dbReference type="Gene3D" id="3.90.780.10">
    <property type="entry name" value="5'-Nucleotidase, C-terminal domain"/>
    <property type="match status" value="1"/>
</dbReference>
<comment type="catalytic activity">
    <reaction evidence="1">
        <text>a ribonucleoside 5'-phosphate + H2O = a ribonucleoside + phosphate</text>
        <dbReference type="Rhea" id="RHEA:12484"/>
        <dbReference type="ChEBI" id="CHEBI:15377"/>
        <dbReference type="ChEBI" id="CHEBI:18254"/>
        <dbReference type="ChEBI" id="CHEBI:43474"/>
        <dbReference type="ChEBI" id="CHEBI:58043"/>
        <dbReference type="EC" id="3.1.3.5"/>
    </reaction>
</comment>
<dbReference type="CDD" id="cd07409">
    <property type="entry name" value="MPP_CD73_N"/>
    <property type="match status" value="1"/>
</dbReference>
<dbReference type="RefSeq" id="XP_017020004.1">
    <property type="nucleotide sequence ID" value="XM_017164515.3"/>
</dbReference>
<evidence type="ECO:0000259" key="10">
    <source>
        <dbReference type="Pfam" id="PF02872"/>
    </source>
</evidence>
<feature type="chain" id="PRO_5028516112" description="5'-nucleotidase" evidence="8">
    <location>
        <begin position="34"/>
        <end position="593"/>
    </location>
</feature>
<dbReference type="SUPFAM" id="SSF55816">
    <property type="entry name" value="5'-nucleotidase (syn. UDP-sugar hydrolase), C-terminal domain"/>
    <property type="match status" value="1"/>
</dbReference>
<dbReference type="FunFam" id="3.90.780.10:FF:000001">
    <property type="entry name" value="NT5E isoform 3"/>
    <property type="match status" value="1"/>
</dbReference>
<dbReference type="InterPro" id="IPR006146">
    <property type="entry name" value="5'-Nucleotdase_CS"/>
</dbReference>
<dbReference type="InterPro" id="IPR006179">
    <property type="entry name" value="5_nucleotidase/apyrase"/>
</dbReference>
<sequence>MRELSIFFKLRMHYPWFILFVLLLGHLAKPIGSQSTEFIILHDNDQHARFEQTNVNSERCSKEDAERNMCYGGFARLAHEIGKYRRMAEEGGLPVFYLNAGDTYRGTTYFTIFKDKIVSAFLNKLQPDAMSLGNHEFDKRVEGLIPFLNAANFPVLACNLDLTEVPEIKATKRFAHSTILTTKGTRIGVIGYLTPKTKKIVRKNDVEFYEEVGSINAEAKLLRAQGIKIIIALGHSGYGKDQEIALKCPEVDIVVGGHSHTFLYSGDQPDAEPIIGPYPTVITQKSGKKVPVVQAYAFTKYLGRLHVQFDDAGDLITFNGAPILLNAAVPQNQEVLDLLAVYRPNVTLLEESIVGHTKVHLEGRRKVCWAKECNMGNLVADSMVFSRMMEDQGGDFWTDAAISLMNSGGIRRSIQKLSDGAITGFDVLSVLPWGNELFVVNLKGSSIRRALEHAAHLMSNGLGWGFLQMSGIHVVFDVKQPEGHRVVSVKVLCAFCMVPKYSDLEDEKAYNVIVTDYLLEGGDGYKLNDTNYVPEKLERNDMEAMSFYLNRRDNVNLGVEDRIVFLGASGLLGSTSTSTALILFSALLVGGFS</sequence>
<name>A0A6P4I802_DROKI</name>
<dbReference type="PANTHER" id="PTHR11575">
    <property type="entry name" value="5'-NUCLEOTIDASE-RELATED"/>
    <property type="match status" value="1"/>
</dbReference>
<dbReference type="OrthoDB" id="7722975at2759"/>
<keyword evidence="7 8" id="KW-0378">Hydrolase</keyword>
<dbReference type="Gene3D" id="3.60.21.10">
    <property type="match status" value="1"/>
</dbReference>
<evidence type="ECO:0000259" key="9">
    <source>
        <dbReference type="Pfam" id="PF00149"/>
    </source>
</evidence>
<evidence type="ECO:0000256" key="1">
    <source>
        <dbReference type="ARBA" id="ARBA00000815"/>
    </source>
</evidence>
<keyword evidence="11" id="KW-1185">Reference proteome</keyword>
<evidence type="ECO:0000313" key="12">
    <source>
        <dbReference type="RefSeq" id="XP_017020004.1"/>
    </source>
</evidence>
<feature type="domain" description="5'-Nucleotidase C-terminal" evidence="10">
    <location>
        <begin position="354"/>
        <end position="526"/>
    </location>
</feature>
<dbReference type="EC" id="3.1.3.5" evidence="3"/>
<keyword evidence="6 8" id="KW-0547">Nucleotide-binding</keyword>
<dbReference type="Pfam" id="PF02872">
    <property type="entry name" value="5_nucleotid_C"/>
    <property type="match status" value="1"/>
</dbReference>
<dbReference type="Proteomes" id="UP001652661">
    <property type="component" value="Chromosome 2R"/>
</dbReference>
<dbReference type="GO" id="GO:0000166">
    <property type="term" value="F:nucleotide binding"/>
    <property type="evidence" value="ECO:0007669"/>
    <property type="project" value="UniProtKB-KW"/>
</dbReference>
<evidence type="ECO:0000256" key="3">
    <source>
        <dbReference type="ARBA" id="ARBA00012643"/>
    </source>
</evidence>
<dbReference type="InterPro" id="IPR004843">
    <property type="entry name" value="Calcineurin-like_PHP"/>
</dbReference>
<gene>
    <name evidence="12" type="primary">LOC108073050</name>
</gene>
<evidence type="ECO:0000256" key="7">
    <source>
        <dbReference type="ARBA" id="ARBA00022801"/>
    </source>
</evidence>
<reference evidence="12" key="2">
    <citation type="submission" date="2025-08" db="UniProtKB">
        <authorList>
            <consortium name="RefSeq"/>
        </authorList>
    </citation>
    <scope>IDENTIFICATION</scope>
    <source>
        <strain evidence="12">14028-0561.14</strain>
        <tissue evidence="12">Whole fly</tissue>
    </source>
</reference>
<keyword evidence="4" id="KW-0479">Metal-binding</keyword>
<comment type="similarity">
    <text evidence="2 8">Belongs to the 5'-nucleotidase family.</text>
</comment>
<dbReference type="GO" id="GO:0008253">
    <property type="term" value="F:5'-nucleotidase activity"/>
    <property type="evidence" value="ECO:0007669"/>
    <property type="project" value="UniProtKB-EC"/>
</dbReference>
<accession>A0A6P4I802</accession>
<organism evidence="11 12">
    <name type="scientific">Drosophila kikkawai</name>
    <name type="common">Fruit fly</name>
    <dbReference type="NCBI Taxonomy" id="30033"/>
    <lineage>
        <taxon>Eukaryota</taxon>
        <taxon>Metazoa</taxon>
        <taxon>Ecdysozoa</taxon>
        <taxon>Arthropoda</taxon>
        <taxon>Hexapoda</taxon>
        <taxon>Insecta</taxon>
        <taxon>Pterygota</taxon>
        <taxon>Neoptera</taxon>
        <taxon>Endopterygota</taxon>
        <taxon>Diptera</taxon>
        <taxon>Brachycera</taxon>
        <taxon>Muscomorpha</taxon>
        <taxon>Ephydroidea</taxon>
        <taxon>Drosophilidae</taxon>
        <taxon>Drosophila</taxon>
        <taxon>Sophophora</taxon>
    </lineage>
</organism>
<proteinExistence type="inferred from homology"/>
<evidence type="ECO:0000256" key="6">
    <source>
        <dbReference type="ARBA" id="ARBA00022741"/>
    </source>
</evidence>